<proteinExistence type="inferred from homology"/>
<dbReference type="GO" id="GO:0030313">
    <property type="term" value="C:cell envelope"/>
    <property type="evidence" value="ECO:0007669"/>
    <property type="project" value="UniProtKB-SubCell"/>
</dbReference>
<dbReference type="Proteomes" id="UP000823631">
    <property type="component" value="Unassembled WGS sequence"/>
</dbReference>
<reference evidence="6" key="1">
    <citation type="submission" date="2020-10" db="EMBL/GenBank/DDBJ databases">
        <authorList>
            <person name="Gilroy R."/>
        </authorList>
    </citation>
    <scope>NUCLEOTIDE SEQUENCE</scope>
    <source>
        <strain evidence="6">17213</strain>
    </source>
</reference>
<dbReference type="AlphaFoldDB" id="A0A9D9DCB4"/>
<evidence type="ECO:0000256" key="2">
    <source>
        <dbReference type="ARBA" id="ARBA00007639"/>
    </source>
</evidence>
<gene>
    <name evidence="6" type="ORF">IAB19_08115</name>
</gene>
<reference evidence="6" key="2">
    <citation type="journal article" date="2021" name="PeerJ">
        <title>Extensive microbial diversity within the chicken gut microbiome revealed by metagenomics and culture.</title>
        <authorList>
            <person name="Gilroy R."/>
            <person name="Ravi A."/>
            <person name="Getino M."/>
            <person name="Pursley I."/>
            <person name="Horton D.L."/>
            <person name="Alikhan N.F."/>
            <person name="Baker D."/>
            <person name="Gharbi K."/>
            <person name="Hall N."/>
            <person name="Watson M."/>
            <person name="Adriaenssens E.M."/>
            <person name="Foster-Nyarko E."/>
            <person name="Jarju S."/>
            <person name="Secka A."/>
            <person name="Antonio M."/>
            <person name="Oren A."/>
            <person name="Chaudhuri R.R."/>
            <person name="La Ragione R."/>
            <person name="Hildebrand F."/>
            <person name="Pallen M.J."/>
        </authorList>
    </citation>
    <scope>NUCLEOTIDE SEQUENCE</scope>
    <source>
        <strain evidence="6">17213</strain>
    </source>
</reference>
<evidence type="ECO:0000313" key="6">
    <source>
        <dbReference type="EMBL" id="MBO8416327.1"/>
    </source>
</evidence>
<sequence length="126" mass="13417">MKLVSKLALALGLTAALAGAAQAAGDKANVFYYSLNDNFVNQLSAQVRTAAQAQDLKLAEYDALDDLSKQLRQVQAAMAQGKAPLLVNPVDALNGEAVLRAAKRANVPVVFFNRKPSDQVLASYDK</sequence>
<dbReference type="GO" id="GO:0030246">
    <property type="term" value="F:carbohydrate binding"/>
    <property type="evidence" value="ECO:0007669"/>
    <property type="project" value="UniProtKB-ARBA"/>
</dbReference>
<comment type="caution">
    <text evidence="6">The sequence shown here is derived from an EMBL/GenBank/DDBJ whole genome shotgun (WGS) entry which is preliminary data.</text>
</comment>
<dbReference type="Pfam" id="PF13407">
    <property type="entry name" value="Peripla_BP_4"/>
    <property type="match status" value="1"/>
</dbReference>
<dbReference type="EMBL" id="JADINH010000170">
    <property type="protein sequence ID" value="MBO8416327.1"/>
    <property type="molecule type" value="Genomic_DNA"/>
</dbReference>
<evidence type="ECO:0000256" key="1">
    <source>
        <dbReference type="ARBA" id="ARBA00004196"/>
    </source>
</evidence>
<comment type="similarity">
    <text evidence="2">Belongs to the bacterial solute-binding protein 2 family.</text>
</comment>
<organism evidence="6 7">
    <name type="scientific">Candidatus Avisuccinivibrio stercorigallinarum</name>
    <dbReference type="NCBI Taxonomy" id="2840704"/>
    <lineage>
        <taxon>Bacteria</taxon>
        <taxon>Pseudomonadati</taxon>
        <taxon>Pseudomonadota</taxon>
        <taxon>Gammaproteobacteria</taxon>
        <taxon>Aeromonadales</taxon>
        <taxon>Succinivibrionaceae</taxon>
        <taxon>Succinivibrionaceae incertae sedis</taxon>
        <taxon>Candidatus Avisuccinivibrio</taxon>
    </lineage>
</organism>
<comment type="subcellular location">
    <subcellularLocation>
        <location evidence="1">Cell envelope</location>
    </subcellularLocation>
</comment>
<feature type="domain" description="Periplasmic binding protein" evidence="5">
    <location>
        <begin position="31"/>
        <end position="120"/>
    </location>
</feature>
<accession>A0A9D9DCB4</accession>
<feature type="non-terminal residue" evidence="6">
    <location>
        <position position="126"/>
    </location>
</feature>
<dbReference type="SUPFAM" id="SSF53822">
    <property type="entry name" value="Periplasmic binding protein-like I"/>
    <property type="match status" value="1"/>
</dbReference>
<feature type="chain" id="PRO_5038366463" evidence="4">
    <location>
        <begin position="24"/>
        <end position="126"/>
    </location>
</feature>
<name>A0A9D9DCB4_9GAMM</name>
<evidence type="ECO:0000256" key="4">
    <source>
        <dbReference type="SAM" id="SignalP"/>
    </source>
</evidence>
<dbReference type="PANTHER" id="PTHR46847:SF1">
    <property type="entry name" value="D-ALLOSE-BINDING PERIPLASMIC PROTEIN-RELATED"/>
    <property type="match status" value="1"/>
</dbReference>
<evidence type="ECO:0000259" key="5">
    <source>
        <dbReference type="Pfam" id="PF13407"/>
    </source>
</evidence>
<dbReference type="InterPro" id="IPR025997">
    <property type="entry name" value="SBP_2_dom"/>
</dbReference>
<dbReference type="InterPro" id="IPR028082">
    <property type="entry name" value="Peripla_BP_I"/>
</dbReference>
<evidence type="ECO:0000313" key="7">
    <source>
        <dbReference type="Proteomes" id="UP000823631"/>
    </source>
</evidence>
<evidence type="ECO:0000256" key="3">
    <source>
        <dbReference type="ARBA" id="ARBA00022729"/>
    </source>
</evidence>
<keyword evidence="3 4" id="KW-0732">Signal</keyword>
<dbReference type="Gene3D" id="3.40.50.2300">
    <property type="match status" value="1"/>
</dbReference>
<dbReference type="PANTHER" id="PTHR46847">
    <property type="entry name" value="D-ALLOSE-BINDING PERIPLASMIC PROTEIN-RELATED"/>
    <property type="match status" value="1"/>
</dbReference>
<protein>
    <submittedName>
        <fullName evidence="6">Substrate-binding domain-containing protein</fullName>
    </submittedName>
</protein>
<dbReference type="GO" id="GO:0055085">
    <property type="term" value="P:transmembrane transport"/>
    <property type="evidence" value="ECO:0007669"/>
    <property type="project" value="UniProtKB-ARBA"/>
</dbReference>
<feature type="signal peptide" evidence="4">
    <location>
        <begin position="1"/>
        <end position="23"/>
    </location>
</feature>